<evidence type="ECO:0000313" key="3">
    <source>
        <dbReference type="Proteomes" id="UP000377803"/>
    </source>
</evidence>
<dbReference type="RefSeq" id="WP_153550627.1">
    <property type="nucleotide sequence ID" value="NZ_CP040089.1"/>
</dbReference>
<name>A0A5Q0UGV3_9ARCH</name>
<reference evidence="3" key="1">
    <citation type="submission" date="2019-05" db="EMBL/GenBank/DDBJ databases">
        <title>Candidatus Nanohalobium constans, a novel model system to study the DPANN nano-sized archaea: genomic and physiological characterization of a nanoarchaeon co-cultured with its chitinotrophic host.</title>
        <authorList>
            <person name="La Cono V."/>
            <person name="Arcadi E."/>
            <person name="Crisafi F."/>
            <person name="Denaro R."/>
            <person name="La Spada G."/>
            <person name="Messina E."/>
            <person name="Smedile F."/>
            <person name="Toshchakov S.V."/>
            <person name="Shevchenko M.A."/>
            <person name="Golyshin P.N."/>
            <person name="Golyshina O.V."/>
            <person name="Ferrer M."/>
            <person name="Rohde M."/>
            <person name="Mushegian A."/>
            <person name="Sorokin D.Y."/>
            <person name="Giuliano L."/>
            <person name="Yakimov M.M."/>
        </authorList>
    </citation>
    <scope>NUCLEOTIDE SEQUENCE [LARGE SCALE GENOMIC DNA]</scope>
    <source>
        <strain evidence="3">LC1Nh</strain>
    </source>
</reference>
<dbReference type="Proteomes" id="UP000377803">
    <property type="component" value="Chromosome"/>
</dbReference>
<dbReference type="KEGG" id="ncon:LC1Nh_1006"/>
<organism evidence="2 3">
    <name type="scientific">Candidatus Nanohalobium constans</name>
    <dbReference type="NCBI Taxonomy" id="2565781"/>
    <lineage>
        <taxon>Archaea</taxon>
        <taxon>Candidatus Nanohalarchaeota</taxon>
        <taxon>Candidatus Nanohalobia</taxon>
        <taxon>Candidatus Nanohalobiales</taxon>
        <taxon>Candidatus Nanohalobiaceae</taxon>
        <taxon>Candidatus Nanohalobium</taxon>
    </lineage>
</organism>
<keyword evidence="3" id="KW-1185">Reference proteome</keyword>
<evidence type="ECO:0000256" key="1">
    <source>
        <dbReference type="SAM" id="MobiDB-lite"/>
    </source>
</evidence>
<dbReference type="AlphaFoldDB" id="A0A5Q0UGV3"/>
<sequence length="67" mass="7481">METDDNNVRIGAKLEKSVLQTLRGFCDARGENISTVIRRSIRRELASHSYLSDSEKKALGVETDDGQ</sequence>
<dbReference type="EMBL" id="CP040089">
    <property type="protein sequence ID" value="QGA80882.1"/>
    <property type="molecule type" value="Genomic_DNA"/>
</dbReference>
<dbReference type="GeneID" id="42365400"/>
<evidence type="ECO:0000313" key="2">
    <source>
        <dbReference type="EMBL" id="QGA80882.1"/>
    </source>
</evidence>
<protein>
    <recommendedName>
        <fullName evidence="4">Ribbon-helix-helix protein CopG domain-containing protein</fullName>
    </recommendedName>
</protein>
<feature type="region of interest" description="Disordered" evidence="1">
    <location>
        <begin position="48"/>
        <end position="67"/>
    </location>
</feature>
<proteinExistence type="predicted"/>
<gene>
    <name evidence="2" type="ORF">LC1Nh_1006</name>
</gene>
<accession>A0A5Q0UGV3</accession>
<evidence type="ECO:0008006" key="4">
    <source>
        <dbReference type="Google" id="ProtNLM"/>
    </source>
</evidence>